<organism evidence="1">
    <name type="scientific">Medicago truncatula</name>
    <name type="common">Barrel medic</name>
    <name type="synonym">Medicago tribuloides</name>
    <dbReference type="NCBI Taxonomy" id="3880"/>
    <lineage>
        <taxon>Eukaryota</taxon>
        <taxon>Viridiplantae</taxon>
        <taxon>Streptophyta</taxon>
        <taxon>Embryophyta</taxon>
        <taxon>Tracheophyta</taxon>
        <taxon>Spermatophyta</taxon>
        <taxon>Magnoliopsida</taxon>
        <taxon>eudicotyledons</taxon>
        <taxon>Gunneridae</taxon>
        <taxon>Pentapetalae</taxon>
        <taxon>rosids</taxon>
        <taxon>fabids</taxon>
        <taxon>Fabales</taxon>
        <taxon>Fabaceae</taxon>
        <taxon>Papilionoideae</taxon>
        <taxon>50 kb inversion clade</taxon>
        <taxon>NPAAA clade</taxon>
        <taxon>Hologalegina</taxon>
        <taxon>IRL clade</taxon>
        <taxon>Trifolieae</taxon>
        <taxon>Medicago</taxon>
    </lineage>
</organism>
<name>A0A396GPR2_MEDTR</name>
<gene>
    <name evidence="1" type="ORF">MtrunA17_Chr8g0384051</name>
</gene>
<comment type="caution">
    <text evidence="1">The sequence shown here is derived from an EMBL/GenBank/DDBJ whole genome shotgun (WGS) entry which is preliminary data.</text>
</comment>
<dbReference type="Gramene" id="rna49616">
    <property type="protein sequence ID" value="RHN43092.1"/>
    <property type="gene ID" value="gene49616"/>
</dbReference>
<dbReference type="AlphaFoldDB" id="A0A396GPR2"/>
<protein>
    <submittedName>
        <fullName evidence="1">Uncharacterized protein</fullName>
    </submittedName>
</protein>
<reference evidence="1" key="1">
    <citation type="journal article" date="2018" name="Nat. Plants">
        <title>Whole-genome landscape of Medicago truncatula symbiotic genes.</title>
        <authorList>
            <person name="Pecrix Y."/>
            <person name="Gamas P."/>
            <person name="Carrere S."/>
        </authorList>
    </citation>
    <scope>NUCLEOTIDE SEQUENCE</scope>
    <source>
        <tissue evidence="1">Leaves</tissue>
    </source>
</reference>
<dbReference type="EMBL" id="PSQE01000008">
    <property type="protein sequence ID" value="RHN43092.1"/>
    <property type="molecule type" value="Genomic_DNA"/>
</dbReference>
<evidence type="ECO:0000313" key="1">
    <source>
        <dbReference type="EMBL" id="RHN43092.1"/>
    </source>
</evidence>
<sequence length="45" mass="5308">MENSFDSLSEVMPGRESWRFKVRFHRRLVAVFVVWLGSFCDGEIS</sequence>
<proteinExistence type="predicted"/>
<accession>A0A396GPR2</accession>
<dbReference type="Proteomes" id="UP000265566">
    <property type="component" value="Chromosome 8"/>
</dbReference>